<evidence type="ECO:0008006" key="4">
    <source>
        <dbReference type="Google" id="ProtNLM"/>
    </source>
</evidence>
<evidence type="ECO:0000313" key="2">
    <source>
        <dbReference type="EMBL" id="QKF68602.1"/>
    </source>
</evidence>
<dbReference type="RefSeq" id="WP_128359820.1">
    <property type="nucleotide sequence ID" value="NZ_CP053840.1"/>
</dbReference>
<gene>
    <name evidence="2" type="ORF">AVENP_3139</name>
</gene>
<proteinExistence type="predicted"/>
<dbReference type="AlphaFoldDB" id="A0AAE7E5Z9"/>
<keyword evidence="3" id="KW-1185">Reference proteome</keyword>
<feature type="signal peptide" evidence="1">
    <location>
        <begin position="1"/>
        <end position="19"/>
    </location>
</feature>
<accession>A0AAE7E5Z9</accession>
<reference evidence="2 3" key="1">
    <citation type="submission" date="2020-05" db="EMBL/GenBank/DDBJ databases">
        <title>Complete genome sequencing of Campylobacter and Arcobacter type strains.</title>
        <authorList>
            <person name="Miller W.G."/>
            <person name="Yee E."/>
        </authorList>
    </citation>
    <scope>NUCLEOTIDE SEQUENCE [LARGE SCALE GENOMIC DNA]</scope>
    <source>
        <strain evidence="2 3">LMG 26156</strain>
    </source>
</reference>
<dbReference type="KEGG" id="avp:AVENP_3139"/>
<sequence length="128" mass="15821">MKILKIFLLLSSFFLFLHASDDKHGKYSYKNLEYLDLNPQQKKDIKEVLIDFKYKYKKFYEYKKDKEDELKDIIEDNIFNDKLYFEILTDLKTKASFLEIEKLKKIHMILNEKQREKFSKYLEEREIE</sequence>
<feature type="chain" id="PRO_5042211860" description="Periplasmic protein" evidence="1">
    <location>
        <begin position="20"/>
        <end position="128"/>
    </location>
</feature>
<keyword evidence="1" id="KW-0732">Signal</keyword>
<organism evidence="2 3">
    <name type="scientific">Arcobacter venerupis</name>
    <dbReference type="NCBI Taxonomy" id="1054033"/>
    <lineage>
        <taxon>Bacteria</taxon>
        <taxon>Pseudomonadati</taxon>
        <taxon>Campylobacterota</taxon>
        <taxon>Epsilonproteobacteria</taxon>
        <taxon>Campylobacterales</taxon>
        <taxon>Arcobacteraceae</taxon>
        <taxon>Arcobacter</taxon>
    </lineage>
</organism>
<dbReference type="Gene3D" id="1.20.120.1490">
    <property type="match status" value="1"/>
</dbReference>
<protein>
    <recommendedName>
        <fullName evidence="4">Periplasmic protein</fullName>
    </recommendedName>
</protein>
<name>A0AAE7E5Z9_9BACT</name>
<evidence type="ECO:0000256" key="1">
    <source>
        <dbReference type="SAM" id="SignalP"/>
    </source>
</evidence>
<dbReference type="EMBL" id="CP053840">
    <property type="protein sequence ID" value="QKF68602.1"/>
    <property type="molecule type" value="Genomic_DNA"/>
</dbReference>
<evidence type="ECO:0000313" key="3">
    <source>
        <dbReference type="Proteomes" id="UP000503482"/>
    </source>
</evidence>
<dbReference type="Proteomes" id="UP000503482">
    <property type="component" value="Chromosome"/>
</dbReference>